<feature type="transmembrane region" description="Helical" evidence="1">
    <location>
        <begin position="66"/>
        <end position="92"/>
    </location>
</feature>
<evidence type="ECO:0000313" key="2">
    <source>
        <dbReference type="EMBL" id="KAA1082365.1"/>
    </source>
</evidence>
<gene>
    <name evidence="2" type="ORF">PGT21_001135</name>
    <name evidence="3" type="ORF">PGTUg99_006440</name>
    <name evidence="4" type="ORF">PGTUg99_009366</name>
</gene>
<dbReference type="OrthoDB" id="2499950at2759"/>
<evidence type="ECO:0000313" key="5">
    <source>
        <dbReference type="Proteomes" id="UP000324748"/>
    </source>
</evidence>
<evidence type="ECO:0000256" key="1">
    <source>
        <dbReference type="SAM" id="Phobius"/>
    </source>
</evidence>
<feature type="transmembrane region" description="Helical" evidence="1">
    <location>
        <begin position="149"/>
        <end position="171"/>
    </location>
</feature>
<dbReference type="Proteomes" id="UP000325313">
    <property type="component" value="Unassembled WGS sequence"/>
</dbReference>
<sequence length="480" mass="53020">MAESLAGQDITDHNVLKTYLLQALANASENSNPYFTTALHVHNLMDQRAPLTAVSIVDESGPLPTWVVVLPSVFLVLFLTQMILSVFCLVLLSKTENFWLVRISKIGLLVLNTRTVCLIMASLFSACLSADLLAFFLAVFQVTGADSRFLILSIEWLPCFLAGWVFLWGLGSGVFESAYELGLPMVVHKASAWGFNFIAVMLPIIMSASQLSTFIMAHNNMVEAMNVGNSIQTKLEKDASSFDPDNFNATVDILPKLIPIGNIIPHEIKLANYLLTGQMMWIAWAVLLFVLTIPLVTLHLKTLKDTIRKIASECELDLDPSALTIFELQATQDEPFSGPNLSSVSSKQQKSADLLQRFRKERRANKISLAIFLSYLSVYLLLCIANKATSGMSQDNHGARFAIAFLIVGKASAAILGLLITIQFYRKIRSGSKEALAQGTGSTFGAGMQFHKEVYMIIEDTALRRIGGSNQSNYVKYEEW</sequence>
<evidence type="ECO:0000313" key="3">
    <source>
        <dbReference type="EMBL" id="KAA1111381.1"/>
    </source>
</evidence>
<dbReference type="EMBL" id="VDEP01000183">
    <property type="protein sequence ID" value="KAA1125138.1"/>
    <property type="molecule type" value="Genomic_DNA"/>
</dbReference>
<comment type="caution">
    <text evidence="4">The sequence shown here is derived from an EMBL/GenBank/DDBJ whole genome shotgun (WGS) entry which is preliminary data.</text>
</comment>
<keyword evidence="1" id="KW-1133">Transmembrane helix</keyword>
<reference evidence="5 6" key="1">
    <citation type="submission" date="2019-05" db="EMBL/GenBank/DDBJ databases">
        <title>Emergence of the Ug99 lineage of the wheat stem rust pathogen through somatic hybridization.</title>
        <authorList>
            <person name="Li F."/>
            <person name="Upadhyaya N.M."/>
            <person name="Sperschneider J."/>
            <person name="Matny O."/>
            <person name="Nguyen-Phuc H."/>
            <person name="Mago R."/>
            <person name="Raley C."/>
            <person name="Miller M.E."/>
            <person name="Silverstein K.A.T."/>
            <person name="Henningsen E."/>
            <person name="Hirsch C.D."/>
            <person name="Visser B."/>
            <person name="Pretorius Z.A."/>
            <person name="Steffenson B.J."/>
            <person name="Schwessinger B."/>
            <person name="Dodds P.N."/>
            <person name="Figueroa M."/>
        </authorList>
    </citation>
    <scope>NUCLEOTIDE SEQUENCE [LARGE SCALE GENOMIC DNA]</scope>
    <source>
        <strain evidence="2">21-0</strain>
        <strain evidence="4 6">Ug99</strain>
    </source>
</reference>
<proteinExistence type="predicted"/>
<feature type="transmembrane region" description="Helical" evidence="1">
    <location>
        <begin position="192"/>
        <end position="217"/>
    </location>
</feature>
<feature type="transmembrane region" description="Helical" evidence="1">
    <location>
        <begin position="401"/>
        <end position="425"/>
    </location>
</feature>
<keyword evidence="1" id="KW-0812">Transmembrane</keyword>
<keyword evidence="5" id="KW-1185">Reference proteome</keyword>
<evidence type="ECO:0000313" key="6">
    <source>
        <dbReference type="Proteomes" id="UP000325313"/>
    </source>
</evidence>
<protein>
    <submittedName>
        <fullName evidence="4">Uncharacterized protein</fullName>
    </submittedName>
</protein>
<feature type="transmembrane region" description="Helical" evidence="1">
    <location>
        <begin position="281"/>
        <end position="300"/>
    </location>
</feature>
<dbReference type="Proteomes" id="UP000324748">
    <property type="component" value="Unassembled WGS sequence"/>
</dbReference>
<name>A0A5B0RJ38_PUCGR</name>
<dbReference type="EMBL" id="VDEP01000285">
    <property type="protein sequence ID" value="KAA1111381.1"/>
    <property type="molecule type" value="Genomic_DNA"/>
</dbReference>
<keyword evidence="1" id="KW-0472">Membrane</keyword>
<dbReference type="EMBL" id="VSWC01000119">
    <property type="protein sequence ID" value="KAA1082365.1"/>
    <property type="molecule type" value="Genomic_DNA"/>
</dbReference>
<organism evidence="4 6">
    <name type="scientific">Puccinia graminis f. sp. tritici</name>
    <dbReference type="NCBI Taxonomy" id="56615"/>
    <lineage>
        <taxon>Eukaryota</taxon>
        <taxon>Fungi</taxon>
        <taxon>Dikarya</taxon>
        <taxon>Basidiomycota</taxon>
        <taxon>Pucciniomycotina</taxon>
        <taxon>Pucciniomycetes</taxon>
        <taxon>Pucciniales</taxon>
        <taxon>Pucciniaceae</taxon>
        <taxon>Puccinia</taxon>
    </lineage>
</organism>
<dbReference type="AlphaFoldDB" id="A0A5B0RJ38"/>
<accession>A0A5B0RJ38</accession>
<feature type="transmembrane region" description="Helical" evidence="1">
    <location>
        <begin position="113"/>
        <end position="137"/>
    </location>
</feature>
<evidence type="ECO:0000313" key="4">
    <source>
        <dbReference type="EMBL" id="KAA1125138.1"/>
    </source>
</evidence>
<feature type="transmembrane region" description="Helical" evidence="1">
    <location>
        <begin position="367"/>
        <end position="389"/>
    </location>
</feature>